<organism evidence="5 6">
    <name type="scientific">Erythroxylum novogranatense</name>
    <dbReference type="NCBI Taxonomy" id="1862640"/>
    <lineage>
        <taxon>Eukaryota</taxon>
        <taxon>Viridiplantae</taxon>
        <taxon>Streptophyta</taxon>
        <taxon>Embryophyta</taxon>
        <taxon>Tracheophyta</taxon>
        <taxon>Spermatophyta</taxon>
        <taxon>Magnoliopsida</taxon>
        <taxon>eudicotyledons</taxon>
        <taxon>Gunneridae</taxon>
        <taxon>Pentapetalae</taxon>
        <taxon>rosids</taxon>
        <taxon>fabids</taxon>
        <taxon>Malpighiales</taxon>
        <taxon>Erythroxylaceae</taxon>
        <taxon>Erythroxylum</taxon>
    </lineage>
</organism>
<accession>A0AAV8U085</accession>
<dbReference type="InterPro" id="IPR051955">
    <property type="entry name" value="PME_Inhibitor"/>
</dbReference>
<reference evidence="5 6" key="1">
    <citation type="submission" date="2021-09" db="EMBL/GenBank/DDBJ databases">
        <title>Genomic insights and catalytic innovation underlie evolution of tropane alkaloids biosynthesis.</title>
        <authorList>
            <person name="Wang Y.-J."/>
            <person name="Tian T."/>
            <person name="Huang J.-P."/>
            <person name="Huang S.-X."/>
        </authorList>
    </citation>
    <scope>NUCLEOTIDE SEQUENCE [LARGE SCALE GENOMIC DNA]</scope>
    <source>
        <strain evidence="5">KIB-2018</strain>
        <tissue evidence="5">Leaf</tissue>
    </source>
</reference>
<keyword evidence="6" id="KW-1185">Reference proteome</keyword>
<dbReference type="SUPFAM" id="SSF101148">
    <property type="entry name" value="Plant invertase/pectin methylesterase inhibitor"/>
    <property type="match status" value="1"/>
</dbReference>
<dbReference type="Gene3D" id="1.20.140.40">
    <property type="entry name" value="Invertase/pectin methylesterase inhibitor family protein"/>
    <property type="match status" value="1"/>
</dbReference>
<evidence type="ECO:0000313" key="6">
    <source>
        <dbReference type="Proteomes" id="UP001159364"/>
    </source>
</evidence>
<evidence type="ECO:0000256" key="1">
    <source>
        <dbReference type="ARBA" id="ARBA00022729"/>
    </source>
</evidence>
<feature type="domain" description="Pectinesterase inhibitor" evidence="4">
    <location>
        <begin position="41"/>
        <end position="188"/>
    </location>
</feature>
<sequence length="193" mass="21263">MNSMRFSVKSHFLNFLIYVSLTIFFASQPCLAQTSETHSNSSNDFIRTACGSLSAYAQSIKTDPFQLANVALSVTMKEAQNTSTTVTKLLLESQNLTTKETNAIRDCVENMKGSVSELKQSLVAMEDLKGPDFEMQISNIQTWVSAALTNEDTCMDGFEGKAMNGKIKDTLSNFIEKVAQLTSNALALINKLY</sequence>
<evidence type="ECO:0000259" key="4">
    <source>
        <dbReference type="SMART" id="SM00856"/>
    </source>
</evidence>
<evidence type="ECO:0000256" key="3">
    <source>
        <dbReference type="SAM" id="SignalP"/>
    </source>
</evidence>
<dbReference type="InterPro" id="IPR006501">
    <property type="entry name" value="Pectinesterase_inhib_dom"/>
</dbReference>
<dbReference type="InterPro" id="IPR035513">
    <property type="entry name" value="Invertase/methylesterase_inhib"/>
</dbReference>
<evidence type="ECO:0000256" key="2">
    <source>
        <dbReference type="ARBA" id="ARBA00038471"/>
    </source>
</evidence>
<dbReference type="AlphaFoldDB" id="A0AAV8U085"/>
<dbReference type="CDD" id="cd15798">
    <property type="entry name" value="PMEI-like_3"/>
    <property type="match status" value="1"/>
</dbReference>
<proteinExistence type="inferred from homology"/>
<comment type="caution">
    <text evidence="5">The sequence shown here is derived from an EMBL/GenBank/DDBJ whole genome shotgun (WGS) entry which is preliminary data.</text>
</comment>
<dbReference type="Pfam" id="PF04043">
    <property type="entry name" value="PMEI"/>
    <property type="match status" value="1"/>
</dbReference>
<evidence type="ECO:0000313" key="5">
    <source>
        <dbReference type="EMBL" id="KAJ8771495.1"/>
    </source>
</evidence>
<feature type="chain" id="PRO_5043843766" description="Pectinesterase inhibitor domain-containing protein" evidence="3">
    <location>
        <begin position="33"/>
        <end position="193"/>
    </location>
</feature>
<dbReference type="EMBL" id="JAIWQS010000002">
    <property type="protein sequence ID" value="KAJ8771495.1"/>
    <property type="molecule type" value="Genomic_DNA"/>
</dbReference>
<protein>
    <recommendedName>
        <fullName evidence="4">Pectinesterase inhibitor domain-containing protein</fullName>
    </recommendedName>
</protein>
<dbReference type="PANTHER" id="PTHR31080:SF161">
    <property type="entry name" value="OS10G0508700 PROTEIN"/>
    <property type="match status" value="1"/>
</dbReference>
<dbReference type="PANTHER" id="PTHR31080">
    <property type="entry name" value="PECTINESTERASE INHIBITOR-LIKE"/>
    <property type="match status" value="1"/>
</dbReference>
<feature type="signal peptide" evidence="3">
    <location>
        <begin position="1"/>
        <end position="32"/>
    </location>
</feature>
<dbReference type="GO" id="GO:0004857">
    <property type="term" value="F:enzyme inhibitor activity"/>
    <property type="evidence" value="ECO:0007669"/>
    <property type="project" value="InterPro"/>
</dbReference>
<dbReference type="Proteomes" id="UP001159364">
    <property type="component" value="Linkage Group LG02"/>
</dbReference>
<keyword evidence="1 3" id="KW-0732">Signal</keyword>
<dbReference type="SMART" id="SM00856">
    <property type="entry name" value="PMEI"/>
    <property type="match status" value="1"/>
</dbReference>
<comment type="similarity">
    <text evidence="2">Belongs to the PMEI family.</text>
</comment>
<gene>
    <name evidence="5" type="ORF">K2173_026672</name>
</gene>
<dbReference type="NCBIfam" id="TIGR01614">
    <property type="entry name" value="PME_inhib"/>
    <property type="match status" value="1"/>
</dbReference>
<name>A0AAV8U085_9ROSI</name>